<name>A0A644ZVH8_9ZZZZ</name>
<proteinExistence type="predicted"/>
<sequence>MLSSYDSAAYGSDVVLESRDGRVLVSGVGLIGERAYTGLEAEAKVTYNAGLFEVEVVVTDPRQEDIQCARAEFSVAPLNP</sequence>
<accession>A0A644ZVH8</accession>
<organism evidence="1">
    <name type="scientific">bioreactor metagenome</name>
    <dbReference type="NCBI Taxonomy" id="1076179"/>
    <lineage>
        <taxon>unclassified sequences</taxon>
        <taxon>metagenomes</taxon>
        <taxon>ecological metagenomes</taxon>
    </lineage>
</organism>
<reference evidence="1" key="1">
    <citation type="submission" date="2019-08" db="EMBL/GenBank/DDBJ databases">
        <authorList>
            <person name="Kucharzyk K."/>
            <person name="Murdoch R.W."/>
            <person name="Higgins S."/>
            <person name="Loffler F."/>
        </authorList>
    </citation>
    <scope>NUCLEOTIDE SEQUENCE</scope>
</reference>
<gene>
    <name evidence="1" type="ORF">SDC9_91524</name>
</gene>
<dbReference type="AlphaFoldDB" id="A0A644ZVH8"/>
<evidence type="ECO:0000313" key="1">
    <source>
        <dbReference type="EMBL" id="MPM44842.1"/>
    </source>
</evidence>
<dbReference type="EMBL" id="VSSQ01010639">
    <property type="protein sequence ID" value="MPM44842.1"/>
    <property type="molecule type" value="Genomic_DNA"/>
</dbReference>
<protein>
    <submittedName>
        <fullName evidence="1">Uncharacterized protein</fullName>
    </submittedName>
</protein>
<comment type="caution">
    <text evidence="1">The sequence shown here is derived from an EMBL/GenBank/DDBJ whole genome shotgun (WGS) entry which is preliminary data.</text>
</comment>